<protein>
    <submittedName>
        <fullName evidence="1">Uncharacterized protein</fullName>
    </submittedName>
</protein>
<dbReference type="GeneID" id="11535669"/>
<dbReference type="RefSeq" id="XP_003685974.1">
    <property type="nucleotide sequence ID" value="XM_003685926.1"/>
</dbReference>
<dbReference type="AlphaFoldDB" id="G8BUV8"/>
<dbReference type="HOGENOM" id="CLU_2575471_0_0_1"/>
<dbReference type="KEGG" id="tpf:TPHA_0F00530"/>
<dbReference type="Pfam" id="PF12855">
    <property type="entry name" value="Ecl1"/>
    <property type="match status" value="1"/>
</dbReference>
<evidence type="ECO:0000313" key="2">
    <source>
        <dbReference type="Proteomes" id="UP000005666"/>
    </source>
</evidence>
<dbReference type="EMBL" id="HE612861">
    <property type="protein sequence ID" value="CCE63540.1"/>
    <property type="molecule type" value="Genomic_DNA"/>
</dbReference>
<gene>
    <name evidence="1" type="primary">TPHA0F00530</name>
    <name evidence="1" type="ordered locus">TPHA_0F00530</name>
</gene>
<accession>G8BUV8</accession>
<dbReference type="Proteomes" id="UP000005666">
    <property type="component" value="Chromosome 6"/>
</dbReference>
<sequence>MSAFTDYCISCERKLDSDHLMSLYCSNRCMVIDADKHDDRNQIYQSDYSINLTVLNDFNNSLKKMDRITENNYNLWIINNV</sequence>
<proteinExistence type="predicted"/>
<reference evidence="1 2" key="1">
    <citation type="journal article" date="2011" name="Proc. Natl. Acad. Sci. U.S.A.">
        <title>Evolutionary erosion of yeast sex chromosomes by mating-type switching accidents.</title>
        <authorList>
            <person name="Gordon J.L."/>
            <person name="Armisen D."/>
            <person name="Proux-Wera E."/>
            <person name="Oheigeartaigh S.S."/>
            <person name="Byrne K.P."/>
            <person name="Wolfe K.H."/>
        </authorList>
    </citation>
    <scope>NUCLEOTIDE SEQUENCE [LARGE SCALE GENOMIC DNA]</scope>
    <source>
        <strain evidence="2">ATCC 24235 / CBS 4417 / NBRC 1672 / NRRL Y-8282 / UCD 70-5</strain>
    </source>
</reference>
<name>G8BUV8_TETPH</name>
<organism evidence="1 2">
    <name type="scientific">Tetrapisispora phaffii (strain ATCC 24235 / CBS 4417 / NBRC 1672 / NRRL Y-8282 / UCD 70-5)</name>
    <name type="common">Yeast</name>
    <name type="synonym">Fabospora phaffii</name>
    <dbReference type="NCBI Taxonomy" id="1071381"/>
    <lineage>
        <taxon>Eukaryota</taxon>
        <taxon>Fungi</taxon>
        <taxon>Dikarya</taxon>
        <taxon>Ascomycota</taxon>
        <taxon>Saccharomycotina</taxon>
        <taxon>Saccharomycetes</taxon>
        <taxon>Saccharomycetales</taxon>
        <taxon>Saccharomycetaceae</taxon>
        <taxon>Tetrapisispora</taxon>
    </lineage>
</organism>
<keyword evidence="2" id="KW-1185">Reference proteome</keyword>
<dbReference type="InterPro" id="IPR024368">
    <property type="entry name" value="Ecl1/2/3"/>
</dbReference>
<evidence type="ECO:0000313" key="1">
    <source>
        <dbReference type="EMBL" id="CCE63540.1"/>
    </source>
</evidence>